<gene>
    <name evidence="11" type="ORF">LUCI_0366</name>
</gene>
<keyword evidence="5 9" id="KW-0812">Transmembrane</keyword>
<dbReference type="GO" id="GO:1902815">
    <property type="term" value="P:N,N'-diacetylchitobiose import"/>
    <property type="evidence" value="ECO:0007669"/>
    <property type="project" value="TreeGrafter"/>
</dbReference>
<feature type="transmembrane region" description="Helical" evidence="9">
    <location>
        <begin position="32"/>
        <end position="55"/>
    </location>
</feature>
<evidence type="ECO:0000256" key="4">
    <source>
        <dbReference type="ARBA" id="ARBA00022597"/>
    </source>
</evidence>
<feature type="transmembrane region" description="Helical" evidence="9">
    <location>
        <begin position="126"/>
        <end position="152"/>
    </location>
</feature>
<proteinExistence type="predicted"/>
<feature type="transmembrane region" description="Helical" evidence="9">
    <location>
        <begin position="75"/>
        <end position="96"/>
    </location>
</feature>
<evidence type="ECO:0000256" key="2">
    <source>
        <dbReference type="ARBA" id="ARBA00022448"/>
    </source>
</evidence>
<sequence length="432" mass="46030">MGKIINFLEKYFVPFAGRMGSQRHLVAIRDGFVAIMPLILVGALAVLINSLPVPAYQNLMTDIFGKSWKSFGGNLWTGTFAVMSLLVVVSTSYSLAKSYDKDGLAAALVSFGSLIMLYNGSAKDWAIPFGFLGAQGLFVALFAALIATELFVRLMGNPKLIIKMPAGVPPAVGKSFAALIPSVVVLTLFGIVRCLTTAFGVPDIHQAIFKAIQAPISGLADHMGSAILVAFLVHILWFFGLHGTNILGPILNAVYLPAINDNIAAFQAGQPIPHIVTMPFFDAFVWMGGAGTTISLIIALFIAGKRKNNRSIAKLAAAPAVFNINEPMMFGLPIVLNPIYLIPFVLSPVVLTIITYTAIASGLVPRTIAMMPWTTPPVIGGFLVTGSLAGGLLALMNLVIGVIIYIPFIILSERYENKAELSVQVPINSKGA</sequence>
<name>A0A498R1X2_9FIRM</name>
<dbReference type="AlphaFoldDB" id="A0A498R1X2"/>
<feature type="transmembrane region" description="Helical" evidence="9">
    <location>
        <begin position="219"/>
        <end position="239"/>
    </location>
</feature>
<protein>
    <recommendedName>
        <fullName evidence="8">Permease IIC component</fullName>
    </recommendedName>
</protein>
<dbReference type="PANTHER" id="PTHR33989:SF4">
    <property type="entry name" value="PTS SYSTEM N,N'-DIACETYLCHITOBIOSE-SPECIFIC EIIC COMPONENT"/>
    <property type="match status" value="1"/>
</dbReference>
<dbReference type="InterPro" id="IPR003352">
    <property type="entry name" value="PTS_EIIC"/>
</dbReference>
<dbReference type="Pfam" id="PF02378">
    <property type="entry name" value="PTS_EIIC"/>
    <property type="match status" value="1"/>
</dbReference>
<evidence type="ECO:0000313" key="11">
    <source>
        <dbReference type="EMBL" id="VBB05159.1"/>
    </source>
</evidence>
<keyword evidence="12" id="KW-1185">Reference proteome</keyword>
<dbReference type="EMBL" id="UPPP01000053">
    <property type="protein sequence ID" value="VBB05159.1"/>
    <property type="molecule type" value="Genomic_DNA"/>
</dbReference>
<feature type="transmembrane region" description="Helical" evidence="9">
    <location>
        <begin position="379"/>
        <end position="408"/>
    </location>
</feature>
<dbReference type="PROSITE" id="PS51105">
    <property type="entry name" value="PTS_EIIC_TYPE_3"/>
    <property type="match status" value="1"/>
</dbReference>
<evidence type="ECO:0000259" key="10">
    <source>
        <dbReference type="PROSITE" id="PS51105"/>
    </source>
</evidence>
<evidence type="ECO:0000256" key="8">
    <source>
        <dbReference type="PIRNR" id="PIRNR006351"/>
    </source>
</evidence>
<dbReference type="InterPro" id="IPR004501">
    <property type="entry name" value="PTS_EIIC_3"/>
</dbReference>
<dbReference type="InterPro" id="IPR004796">
    <property type="entry name" value="PTS_IIC_cello"/>
</dbReference>
<keyword evidence="2 8" id="KW-0813">Transport</keyword>
<feature type="transmembrane region" description="Helical" evidence="9">
    <location>
        <begin position="103"/>
        <end position="120"/>
    </location>
</feature>
<dbReference type="Proteomes" id="UP000277811">
    <property type="component" value="Unassembled WGS sequence"/>
</dbReference>
<keyword evidence="4 8" id="KW-0762">Sugar transport</keyword>
<evidence type="ECO:0000313" key="12">
    <source>
        <dbReference type="Proteomes" id="UP000277811"/>
    </source>
</evidence>
<keyword evidence="7 8" id="KW-0472">Membrane</keyword>
<evidence type="ECO:0000256" key="5">
    <source>
        <dbReference type="ARBA" id="ARBA00022692"/>
    </source>
</evidence>
<dbReference type="NCBIfam" id="TIGR00410">
    <property type="entry name" value="lacE"/>
    <property type="match status" value="1"/>
</dbReference>
<evidence type="ECO:0000256" key="6">
    <source>
        <dbReference type="ARBA" id="ARBA00022989"/>
    </source>
</evidence>
<keyword evidence="11" id="KW-0808">Transferase</keyword>
<keyword evidence="6 9" id="KW-1133">Transmembrane helix</keyword>
<reference evidence="11 12" key="1">
    <citation type="submission" date="2018-06" db="EMBL/GenBank/DDBJ databases">
        <authorList>
            <person name="Strepis N."/>
        </authorList>
    </citation>
    <scope>NUCLEOTIDE SEQUENCE [LARGE SCALE GENOMIC DNA]</scope>
    <source>
        <strain evidence="11">LUCI</strain>
    </source>
</reference>
<dbReference type="RefSeq" id="WP_122626164.1">
    <property type="nucleotide sequence ID" value="NZ_UPPP01000053.1"/>
</dbReference>
<organism evidence="11 12">
    <name type="scientific">Lucifera butyrica</name>
    <dbReference type="NCBI Taxonomy" id="1351585"/>
    <lineage>
        <taxon>Bacteria</taxon>
        <taxon>Bacillati</taxon>
        <taxon>Bacillota</taxon>
        <taxon>Negativicutes</taxon>
        <taxon>Veillonellales</taxon>
        <taxon>Veillonellaceae</taxon>
        <taxon>Lucifera</taxon>
    </lineage>
</organism>
<dbReference type="OrthoDB" id="1641940at2"/>
<evidence type="ECO:0000256" key="1">
    <source>
        <dbReference type="ARBA" id="ARBA00004651"/>
    </source>
</evidence>
<dbReference type="GO" id="GO:0005886">
    <property type="term" value="C:plasma membrane"/>
    <property type="evidence" value="ECO:0007669"/>
    <property type="project" value="UniProtKB-SubCell"/>
</dbReference>
<evidence type="ECO:0000256" key="3">
    <source>
        <dbReference type="ARBA" id="ARBA00022475"/>
    </source>
</evidence>
<dbReference type="PIRSF" id="PIRSF006351">
    <property type="entry name" value="PTS_EIIC-Cellobiose"/>
    <property type="match status" value="1"/>
</dbReference>
<feature type="transmembrane region" description="Helical" evidence="9">
    <location>
        <begin position="283"/>
        <end position="304"/>
    </location>
</feature>
<accession>A0A498R1X2</accession>
<feature type="domain" description="PTS EIIC type-3" evidence="10">
    <location>
        <begin position="8"/>
        <end position="408"/>
    </location>
</feature>
<evidence type="ECO:0000256" key="7">
    <source>
        <dbReference type="ARBA" id="ARBA00023136"/>
    </source>
</evidence>
<evidence type="ECO:0000256" key="9">
    <source>
        <dbReference type="SAM" id="Phobius"/>
    </source>
</evidence>
<comment type="function">
    <text evidence="8">The phosphoenolpyruvate-dependent sugar phosphotransferase system (PTS), a major carbohydrate active -transport system, catalyzes the phosphorylation of incoming sugar substrates concomitant with their translocation across the cell membrane.</text>
</comment>
<keyword evidence="3 8" id="KW-1003">Cell membrane</keyword>
<dbReference type="GO" id="GO:0008982">
    <property type="term" value="F:protein-N(PI)-phosphohistidine-sugar phosphotransferase activity"/>
    <property type="evidence" value="ECO:0007669"/>
    <property type="project" value="UniProtKB-UniRule"/>
</dbReference>
<feature type="transmembrane region" description="Helical" evidence="9">
    <location>
        <begin position="338"/>
        <end position="359"/>
    </location>
</feature>
<comment type="subcellular location">
    <subcellularLocation>
        <location evidence="1">Cell membrane</location>
        <topology evidence="1">Multi-pass membrane protein</topology>
    </subcellularLocation>
</comment>
<dbReference type="PANTHER" id="PTHR33989">
    <property type="match status" value="1"/>
</dbReference>
<dbReference type="GO" id="GO:0009401">
    <property type="term" value="P:phosphoenolpyruvate-dependent sugar phosphotransferase system"/>
    <property type="evidence" value="ECO:0007669"/>
    <property type="project" value="InterPro"/>
</dbReference>
<dbReference type="InterPro" id="IPR051088">
    <property type="entry name" value="PTS_Sugar-EIIC/EIIB"/>
</dbReference>